<proteinExistence type="predicted"/>
<accession>A0A3P6TPY0</accession>
<keyword evidence="2" id="KW-1185">Reference proteome</keyword>
<dbReference type="Proteomes" id="UP000271889">
    <property type="component" value="Unassembled WGS sequence"/>
</dbReference>
<organism evidence="1 2">
    <name type="scientific">Cylicostephanus goldi</name>
    <name type="common">Nematode worm</name>
    <dbReference type="NCBI Taxonomy" id="71465"/>
    <lineage>
        <taxon>Eukaryota</taxon>
        <taxon>Metazoa</taxon>
        <taxon>Ecdysozoa</taxon>
        <taxon>Nematoda</taxon>
        <taxon>Chromadorea</taxon>
        <taxon>Rhabditida</taxon>
        <taxon>Rhabditina</taxon>
        <taxon>Rhabditomorpha</taxon>
        <taxon>Strongyloidea</taxon>
        <taxon>Strongylidae</taxon>
        <taxon>Cylicostephanus</taxon>
    </lineage>
</organism>
<gene>
    <name evidence="1" type="ORF">CGOC_LOCUS6387</name>
</gene>
<dbReference type="EMBL" id="UYRV01020747">
    <property type="protein sequence ID" value="VDK68108.1"/>
    <property type="molecule type" value="Genomic_DNA"/>
</dbReference>
<dbReference type="OrthoDB" id="5867527at2759"/>
<protein>
    <submittedName>
        <fullName evidence="1">Uncharacterized protein</fullName>
    </submittedName>
</protein>
<evidence type="ECO:0000313" key="1">
    <source>
        <dbReference type="EMBL" id="VDK68108.1"/>
    </source>
</evidence>
<reference evidence="1 2" key="1">
    <citation type="submission" date="2018-11" db="EMBL/GenBank/DDBJ databases">
        <authorList>
            <consortium name="Pathogen Informatics"/>
        </authorList>
    </citation>
    <scope>NUCLEOTIDE SEQUENCE [LARGE SCALE GENOMIC DNA]</scope>
</reference>
<evidence type="ECO:0000313" key="2">
    <source>
        <dbReference type="Proteomes" id="UP000271889"/>
    </source>
</evidence>
<sequence length="84" mass="9877">MLDFSKRRSTHGMDLVPMIDLYNGTTWEQSGVFPRVRIMGNVQEHTVQCVVVINTFYEKTSSYGVTTIPYHNRRFIKRHLEITE</sequence>
<dbReference type="AlphaFoldDB" id="A0A3P6TPY0"/>
<name>A0A3P6TPY0_CYLGO</name>